<sequence length="258" mass="28127">MFWQYLKAQLWVLLCGGVAGPIFLGVYLSVGEPGVPAWMWWAGLLITVASVLLALALTARGMKLVAGQEELRRTGVLALADITGIAETGVSIGDEPVVKVSLHVAAPEFTAFDSELRVNASVLRLSNITSRKLVVLVDPSTREHEIDWERSSLVNGLVPAHFSLPGDDRTYDLSGQAGPLMEIFGILRDHGIPLSQMVDVRSNPVAGQQLQAVVRRATSGEYKASVAERLRELERLRDRGTVTVEEYTALRSQILSDL</sequence>
<feature type="transmembrane region" description="Helical" evidence="1">
    <location>
        <begin position="37"/>
        <end position="57"/>
    </location>
</feature>
<dbReference type="OrthoDB" id="3748257at2"/>
<feature type="transmembrane region" description="Helical" evidence="1">
    <location>
        <begin position="12"/>
        <end position="31"/>
    </location>
</feature>
<protein>
    <recommendedName>
        <fullName evidence="4">SHOCT domain-containing protein</fullName>
    </recommendedName>
</protein>
<dbReference type="EMBL" id="LKTM01000190">
    <property type="protein sequence ID" value="KQH78609.1"/>
    <property type="molecule type" value="Genomic_DNA"/>
</dbReference>
<dbReference type="STRING" id="1778.A9W97_05115"/>
<name>A0A0Q2LRK9_MYCGO</name>
<dbReference type="AlphaFoldDB" id="A0A0Q2LRK9"/>
<gene>
    <name evidence="2" type="ORF">AO501_12230</name>
</gene>
<evidence type="ECO:0000313" key="3">
    <source>
        <dbReference type="Proteomes" id="UP000051677"/>
    </source>
</evidence>
<keyword evidence="1" id="KW-1133">Transmembrane helix</keyword>
<organism evidence="2 3">
    <name type="scientific">Mycobacterium gordonae</name>
    <dbReference type="NCBI Taxonomy" id="1778"/>
    <lineage>
        <taxon>Bacteria</taxon>
        <taxon>Bacillati</taxon>
        <taxon>Actinomycetota</taxon>
        <taxon>Actinomycetes</taxon>
        <taxon>Mycobacteriales</taxon>
        <taxon>Mycobacteriaceae</taxon>
        <taxon>Mycobacterium</taxon>
    </lineage>
</organism>
<evidence type="ECO:0008006" key="4">
    <source>
        <dbReference type="Google" id="ProtNLM"/>
    </source>
</evidence>
<keyword evidence="1" id="KW-0472">Membrane</keyword>
<reference evidence="2 3" key="1">
    <citation type="submission" date="2015-10" db="EMBL/GenBank/DDBJ databases">
        <title>Mycobacterium gordonae draft genome assembly.</title>
        <authorList>
            <person name="Ustinova V."/>
            <person name="Smirnova T."/>
            <person name="Blagodatskikh K."/>
            <person name="Varlamov D."/>
            <person name="Larionova E."/>
            <person name="Chernousova L."/>
        </authorList>
    </citation>
    <scope>NUCLEOTIDE SEQUENCE [LARGE SCALE GENOMIC DNA]</scope>
    <source>
        <strain evidence="2 3">CTRI 14-8773</strain>
    </source>
</reference>
<evidence type="ECO:0000256" key="1">
    <source>
        <dbReference type="SAM" id="Phobius"/>
    </source>
</evidence>
<dbReference type="RefSeq" id="WP_055578501.1">
    <property type="nucleotide sequence ID" value="NZ_LKTM01000190.1"/>
</dbReference>
<comment type="caution">
    <text evidence="2">The sequence shown here is derived from an EMBL/GenBank/DDBJ whole genome shotgun (WGS) entry which is preliminary data.</text>
</comment>
<dbReference type="Proteomes" id="UP000051677">
    <property type="component" value="Unassembled WGS sequence"/>
</dbReference>
<accession>A0A0Q2LRK9</accession>
<evidence type="ECO:0000313" key="2">
    <source>
        <dbReference type="EMBL" id="KQH78609.1"/>
    </source>
</evidence>
<keyword evidence="1" id="KW-0812">Transmembrane</keyword>
<proteinExistence type="predicted"/>